<feature type="non-terminal residue" evidence="1">
    <location>
        <position position="1"/>
    </location>
</feature>
<dbReference type="EMBL" id="JASPKZ010003871">
    <property type="protein sequence ID" value="KAJ9591363.1"/>
    <property type="molecule type" value="Genomic_DNA"/>
</dbReference>
<gene>
    <name evidence="1" type="ORF">L9F63_002088</name>
</gene>
<name>A0AAD8A2V2_DIPPU</name>
<protein>
    <submittedName>
        <fullName evidence="1">Uncharacterized protein</fullName>
    </submittedName>
</protein>
<reference evidence="1" key="1">
    <citation type="journal article" date="2023" name="IScience">
        <title>Live-bearing cockroach genome reveals convergent evolutionary mechanisms linked to viviparity in insects and beyond.</title>
        <authorList>
            <person name="Fouks B."/>
            <person name="Harrison M.C."/>
            <person name="Mikhailova A.A."/>
            <person name="Marchal E."/>
            <person name="English S."/>
            <person name="Carruthers M."/>
            <person name="Jennings E.C."/>
            <person name="Chiamaka E.L."/>
            <person name="Frigard R.A."/>
            <person name="Pippel M."/>
            <person name="Attardo G.M."/>
            <person name="Benoit J.B."/>
            <person name="Bornberg-Bauer E."/>
            <person name="Tobe S.S."/>
        </authorList>
    </citation>
    <scope>NUCLEOTIDE SEQUENCE</scope>
    <source>
        <strain evidence="1">Stay&amp;Tobe</strain>
    </source>
</reference>
<evidence type="ECO:0000313" key="2">
    <source>
        <dbReference type="Proteomes" id="UP001233999"/>
    </source>
</evidence>
<proteinExistence type="predicted"/>
<sequence length="95" mass="11279">DIARNRNIRCSELLDCTVERHNIACTLKMFCLLFNGPFNPYEEKRLNSILLSGLLYGMNERKKYNLKKDVNALKKIYRLQRIRICTKHSTVHRSH</sequence>
<comment type="caution">
    <text evidence="1">The sequence shown here is derived from an EMBL/GenBank/DDBJ whole genome shotgun (WGS) entry which is preliminary data.</text>
</comment>
<organism evidence="1 2">
    <name type="scientific">Diploptera punctata</name>
    <name type="common">Pacific beetle cockroach</name>
    <dbReference type="NCBI Taxonomy" id="6984"/>
    <lineage>
        <taxon>Eukaryota</taxon>
        <taxon>Metazoa</taxon>
        <taxon>Ecdysozoa</taxon>
        <taxon>Arthropoda</taxon>
        <taxon>Hexapoda</taxon>
        <taxon>Insecta</taxon>
        <taxon>Pterygota</taxon>
        <taxon>Neoptera</taxon>
        <taxon>Polyneoptera</taxon>
        <taxon>Dictyoptera</taxon>
        <taxon>Blattodea</taxon>
        <taxon>Blaberoidea</taxon>
        <taxon>Blaberidae</taxon>
        <taxon>Diplopterinae</taxon>
        <taxon>Diploptera</taxon>
    </lineage>
</organism>
<evidence type="ECO:0000313" key="1">
    <source>
        <dbReference type="EMBL" id="KAJ9591363.1"/>
    </source>
</evidence>
<dbReference type="AlphaFoldDB" id="A0AAD8A2V2"/>
<reference evidence="1" key="2">
    <citation type="submission" date="2023-05" db="EMBL/GenBank/DDBJ databases">
        <authorList>
            <person name="Fouks B."/>
        </authorList>
    </citation>
    <scope>NUCLEOTIDE SEQUENCE</scope>
    <source>
        <strain evidence="1">Stay&amp;Tobe</strain>
        <tissue evidence="1">Testes</tissue>
    </source>
</reference>
<dbReference type="Proteomes" id="UP001233999">
    <property type="component" value="Unassembled WGS sequence"/>
</dbReference>
<keyword evidence="2" id="KW-1185">Reference proteome</keyword>
<feature type="non-terminal residue" evidence="1">
    <location>
        <position position="95"/>
    </location>
</feature>
<accession>A0AAD8A2V2</accession>